<protein>
    <submittedName>
        <fullName evidence="2">MFS transporter permease</fullName>
    </submittedName>
</protein>
<feature type="transmembrane region" description="Helical" evidence="1">
    <location>
        <begin position="61"/>
        <end position="79"/>
    </location>
</feature>
<dbReference type="EMBL" id="BDGE01000122">
    <property type="protein sequence ID" value="GBE95720.1"/>
    <property type="molecule type" value="Genomic_DNA"/>
</dbReference>
<feature type="transmembrane region" description="Helical" evidence="1">
    <location>
        <begin position="34"/>
        <end position="55"/>
    </location>
</feature>
<evidence type="ECO:0000313" key="2">
    <source>
        <dbReference type="EMBL" id="GBE95720.1"/>
    </source>
</evidence>
<keyword evidence="1" id="KW-0812">Transmembrane</keyword>
<keyword evidence="1" id="KW-0472">Membrane</keyword>
<feature type="transmembrane region" description="Helical" evidence="1">
    <location>
        <begin position="128"/>
        <end position="148"/>
    </location>
</feature>
<gene>
    <name evidence="2" type="ORF">NCWK1_5508</name>
</gene>
<accession>A0A2H6LR90</accession>
<reference evidence="3" key="1">
    <citation type="journal article" date="2018" name="Genome Announc.">
        <title>Draft Genome Sequence of the Nitrogen-Fixing and Hormogonia-Inducing Cyanobacterium Nostoc cycadae Strain WK-1, Isolated from the Coralloid Roots of Cycas revoluta.</title>
        <authorList>
            <person name="Kanesaki Y."/>
            <person name="Hirose M."/>
            <person name="Hirose Y."/>
            <person name="Fujisawa T."/>
            <person name="Nakamura Y."/>
            <person name="Watanabe S."/>
            <person name="Matsunaga S."/>
            <person name="Uchida H."/>
            <person name="Murakami A."/>
        </authorList>
    </citation>
    <scope>NUCLEOTIDE SEQUENCE [LARGE SCALE GENOMIC DNA]</scope>
    <source>
        <strain evidence="3">WK-1</strain>
    </source>
</reference>
<dbReference type="AlphaFoldDB" id="A0A2H6LR90"/>
<keyword evidence="1" id="KW-1133">Transmembrane helix</keyword>
<name>A0A2H6LR90_9NOSO</name>
<feature type="transmembrane region" description="Helical" evidence="1">
    <location>
        <begin position="102"/>
        <end position="122"/>
    </location>
</feature>
<evidence type="ECO:0000256" key="1">
    <source>
        <dbReference type="SAM" id="Phobius"/>
    </source>
</evidence>
<keyword evidence="3" id="KW-1185">Reference proteome</keyword>
<dbReference type="RefSeq" id="WP_103127032.1">
    <property type="nucleotide sequence ID" value="NZ_DF978462.1"/>
</dbReference>
<sequence>MFLIKSNGQSAVVPGFLLGYHGDAMMPEYARHKATLPAFLLAGIGCAIMCAYALFTREDQHTFIAFGIFMAIFSAKMFTQRLVRVNFATGCQAQPAPFATRLNNLLTAVNLLMLGMAFIRLTGRFSSFFFEAFGVSMIGLAIACSLAFHNGRKH</sequence>
<evidence type="ECO:0000313" key="3">
    <source>
        <dbReference type="Proteomes" id="UP000236527"/>
    </source>
</evidence>
<proteinExistence type="predicted"/>
<dbReference type="Proteomes" id="UP000236527">
    <property type="component" value="Unassembled WGS sequence"/>
</dbReference>
<comment type="caution">
    <text evidence="2">The sequence shown here is derived from an EMBL/GenBank/DDBJ whole genome shotgun (WGS) entry which is preliminary data.</text>
</comment>
<organism evidence="2 3">
    <name type="scientific">Nostoc cycadae WK-1</name>
    <dbReference type="NCBI Taxonomy" id="1861711"/>
    <lineage>
        <taxon>Bacteria</taxon>
        <taxon>Bacillati</taxon>
        <taxon>Cyanobacteriota</taxon>
        <taxon>Cyanophyceae</taxon>
        <taxon>Nostocales</taxon>
        <taxon>Nostocaceae</taxon>
        <taxon>Nostoc</taxon>
    </lineage>
</organism>